<protein>
    <recommendedName>
        <fullName evidence="2">DUF6754 domain-containing protein</fullName>
    </recommendedName>
</protein>
<dbReference type="Pfam" id="PF20539">
    <property type="entry name" value="DUF6754"/>
    <property type="match status" value="1"/>
</dbReference>
<evidence type="ECO:0000259" key="2">
    <source>
        <dbReference type="Pfam" id="PF20539"/>
    </source>
</evidence>
<evidence type="ECO:0000313" key="4">
    <source>
        <dbReference type="Proteomes" id="UP000199032"/>
    </source>
</evidence>
<name>A0A0S4LI31_9BACT</name>
<feature type="domain" description="DUF6754" evidence="2">
    <location>
        <begin position="164"/>
        <end position="416"/>
    </location>
</feature>
<dbReference type="EMBL" id="CZQA01000009">
    <property type="protein sequence ID" value="CUS37244.1"/>
    <property type="molecule type" value="Genomic_DNA"/>
</dbReference>
<keyword evidence="1" id="KW-0812">Transmembrane</keyword>
<organism evidence="3 4">
    <name type="scientific">Candidatus Nitrospira nitrosa</name>
    <dbReference type="NCBI Taxonomy" id="1742972"/>
    <lineage>
        <taxon>Bacteria</taxon>
        <taxon>Pseudomonadati</taxon>
        <taxon>Nitrospirota</taxon>
        <taxon>Nitrospiria</taxon>
        <taxon>Nitrospirales</taxon>
        <taxon>Nitrospiraceae</taxon>
        <taxon>Nitrospira</taxon>
    </lineage>
</organism>
<proteinExistence type="predicted"/>
<gene>
    <name evidence="3" type="ORF">COMA1_30484</name>
</gene>
<keyword evidence="1" id="KW-0472">Membrane</keyword>
<dbReference type="STRING" id="1742972.COMA1_30484"/>
<dbReference type="Proteomes" id="UP000199032">
    <property type="component" value="Unassembled WGS sequence"/>
</dbReference>
<accession>A0A0S4LI31</accession>
<feature type="transmembrane region" description="Helical" evidence="1">
    <location>
        <begin position="394"/>
        <end position="417"/>
    </location>
</feature>
<keyword evidence="4" id="KW-1185">Reference proteome</keyword>
<feature type="transmembrane region" description="Helical" evidence="1">
    <location>
        <begin position="176"/>
        <end position="193"/>
    </location>
</feature>
<evidence type="ECO:0000256" key="1">
    <source>
        <dbReference type="SAM" id="Phobius"/>
    </source>
</evidence>
<dbReference type="AlphaFoldDB" id="A0A0S4LI31"/>
<keyword evidence="1" id="KW-1133">Transmembrane helix</keyword>
<reference evidence="3 4" key="1">
    <citation type="submission" date="2015-10" db="EMBL/GenBank/DDBJ databases">
        <authorList>
            <person name="Gilbert D.G."/>
        </authorList>
    </citation>
    <scope>NUCLEOTIDE SEQUENCE [LARGE SCALE GENOMIC DNA]</scope>
    <source>
        <strain evidence="3">COMA1</strain>
    </source>
</reference>
<dbReference type="InterPro" id="IPR046642">
    <property type="entry name" value="DUF6754"/>
</dbReference>
<evidence type="ECO:0000313" key="3">
    <source>
        <dbReference type="EMBL" id="CUS37244.1"/>
    </source>
</evidence>
<sequence>MSCVKREAYLVKRWYARSTCRLLFAIGWMTGVLASHAVAEPLITVPQEVRVFDTPNDGGESLTVQWAPLPTDGPDVRFQVLVGDASTTDPQKLTVVAEFPSNAKYVKDVKTAWWTRTAEKTWHQAMVKSTKGLEVKNDQPYAVAVAAMQADQRLFSAVQVATPTANWFNWNQLNNLIIGLSFGGLVFFAITYAKRHEIFLRRIPGLDAVDEAIGRATELGKPILYLTGAHDLHDPSTIAAAVILGKVAKRAALYETELMVPHREPITMAVCQEITKQAYLEAGKPDLFKEDANFFITSDQFSYTAAVDGIMLRKKPAANFFMGHYFAESLLLTETGASTGAIQIAGTDADHQLPFFVTTCDYTLIGEELYAASAYLSKESVQIGTLRGQDIGKAVILAALAVGTVLATVGVVTGAQWPQFFLDLMRDLK</sequence>